<dbReference type="InterPro" id="IPR009706">
    <property type="entry name" value="DUF1287"/>
</dbReference>
<sequence>MLVLVLVLVLVLGPAALAQAPAPQATLVDAARAQVGVTLGYDGSYRRLDYPGGDVAIETGVCTDVVVRAFRALGLDLQVAVHEDMRAHFAHYPQHWGLRGPDRNIDHRRVPNLETWLHRQGTALPVSADPADYQPGDIVSWRLPGGLPHIGIVSDQRSDGRPLILHNIGDGTREEDVLFAYRIEGHFRWRADEAVHARPALAAPATPRAGMLAKLKAGIAR</sequence>
<keyword evidence="1" id="KW-0732">Signal</keyword>
<dbReference type="STRING" id="265719.SAMN04488509_103122"/>
<evidence type="ECO:0008006" key="4">
    <source>
        <dbReference type="Google" id="ProtNLM"/>
    </source>
</evidence>
<gene>
    <name evidence="2" type="ORF">SAMN04488509_103122</name>
</gene>
<evidence type="ECO:0000313" key="2">
    <source>
        <dbReference type="EMBL" id="SDD53790.1"/>
    </source>
</evidence>
<keyword evidence="3" id="KW-1185">Reference proteome</keyword>
<dbReference type="Gene3D" id="3.90.1720.10">
    <property type="entry name" value="endopeptidase domain like (from Nostoc punctiforme)"/>
    <property type="match status" value="1"/>
</dbReference>
<reference evidence="2 3" key="1">
    <citation type="submission" date="2016-10" db="EMBL/GenBank/DDBJ databases">
        <authorList>
            <person name="de Groot N.N."/>
        </authorList>
    </citation>
    <scope>NUCLEOTIDE SEQUENCE [LARGE SCALE GENOMIC DNA]</scope>
    <source>
        <strain evidence="2 3">DSM 16957</strain>
    </source>
</reference>
<dbReference type="EMBL" id="FNAG01000003">
    <property type="protein sequence ID" value="SDD53790.1"/>
    <property type="molecule type" value="Genomic_DNA"/>
</dbReference>
<organism evidence="2 3">
    <name type="scientific">Aquimonas voraii</name>
    <dbReference type="NCBI Taxonomy" id="265719"/>
    <lineage>
        <taxon>Bacteria</taxon>
        <taxon>Pseudomonadati</taxon>
        <taxon>Pseudomonadota</taxon>
        <taxon>Gammaproteobacteria</taxon>
        <taxon>Lysobacterales</taxon>
        <taxon>Lysobacteraceae</taxon>
        <taxon>Aquimonas</taxon>
    </lineage>
</organism>
<evidence type="ECO:0000256" key="1">
    <source>
        <dbReference type="SAM" id="SignalP"/>
    </source>
</evidence>
<proteinExistence type="predicted"/>
<evidence type="ECO:0000313" key="3">
    <source>
        <dbReference type="Proteomes" id="UP000199603"/>
    </source>
</evidence>
<dbReference type="Pfam" id="PF06940">
    <property type="entry name" value="DUF1287"/>
    <property type="match status" value="1"/>
</dbReference>
<protein>
    <recommendedName>
        <fullName evidence="4">DUF1287 domain-containing protein</fullName>
    </recommendedName>
</protein>
<dbReference type="AlphaFoldDB" id="A0A1G6VJI9"/>
<accession>A0A1G6VJI9</accession>
<dbReference type="Proteomes" id="UP000199603">
    <property type="component" value="Unassembled WGS sequence"/>
</dbReference>
<feature type="chain" id="PRO_5011626155" description="DUF1287 domain-containing protein" evidence="1">
    <location>
        <begin position="19"/>
        <end position="221"/>
    </location>
</feature>
<name>A0A1G6VJI9_9GAMM</name>
<dbReference type="PIRSF" id="PIRSF011444">
    <property type="entry name" value="DUF1287"/>
    <property type="match status" value="1"/>
</dbReference>
<feature type="signal peptide" evidence="1">
    <location>
        <begin position="1"/>
        <end position="18"/>
    </location>
</feature>